<name>A0A7W8AM77_9HYPH</name>
<proteinExistence type="predicted"/>
<dbReference type="AlphaFoldDB" id="A0A7W8AM77"/>
<dbReference type="RefSeq" id="WP_151160384.1">
    <property type="nucleotide sequence ID" value="NZ_JACHIL010000012.1"/>
</dbReference>
<dbReference type="EMBL" id="JACHIL010000012">
    <property type="protein sequence ID" value="MBB5092886.1"/>
    <property type="molecule type" value="Genomic_DNA"/>
</dbReference>
<accession>A0A7W8AM77</accession>
<comment type="caution">
    <text evidence="1">The sequence shown here is derived from an EMBL/GenBank/DDBJ whole genome shotgun (WGS) entry which is preliminary data.</text>
</comment>
<evidence type="ECO:0000313" key="2">
    <source>
        <dbReference type="Proteomes" id="UP000531231"/>
    </source>
</evidence>
<gene>
    <name evidence="1" type="ORF">HNQ68_003453</name>
</gene>
<keyword evidence="2" id="KW-1185">Reference proteome</keyword>
<organism evidence="1 2">
    <name type="scientific">Pseudochrobactrum saccharolyticum</name>
    <dbReference type="NCBI Taxonomy" id="354352"/>
    <lineage>
        <taxon>Bacteria</taxon>
        <taxon>Pseudomonadati</taxon>
        <taxon>Pseudomonadota</taxon>
        <taxon>Alphaproteobacteria</taxon>
        <taxon>Hyphomicrobiales</taxon>
        <taxon>Brucellaceae</taxon>
        <taxon>Pseudochrobactrum</taxon>
    </lineage>
</organism>
<dbReference type="Proteomes" id="UP000531231">
    <property type="component" value="Unassembled WGS sequence"/>
</dbReference>
<sequence length="138" mass="14677">MKAIAGCFTQASSFYSAIYCGRISMFYSSVTKTLFAAALCATVFVPSAVMAQEKENMAKIAEFGGAMHAMAEECGSYSADQLKEMKAGQQSASSAGGLSSAEFDTIFTKGYEETKAKIAAGSASQKQTMCEQMKKMQN</sequence>
<evidence type="ECO:0000313" key="1">
    <source>
        <dbReference type="EMBL" id="MBB5092886.1"/>
    </source>
</evidence>
<reference evidence="1 2" key="1">
    <citation type="submission" date="2020-08" db="EMBL/GenBank/DDBJ databases">
        <title>Genomic Encyclopedia of Type Strains, Phase IV (KMG-IV): sequencing the most valuable type-strain genomes for metagenomic binning, comparative biology and taxonomic classification.</title>
        <authorList>
            <person name="Goeker M."/>
        </authorList>
    </citation>
    <scope>NUCLEOTIDE SEQUENCE [LARGE SCALE GENOMIC DNA]</scope>
    <source>
        <strain evidence="1 2">DSM 25620</strain>
    </source>
</reference>
<protein>
    <submittedName>
        <fullName evidence="1">Putative secreted protein</fullName>
    </submittedName>
</protein>